<evidence type="ECO:0000313" key="3">
    <source>
        <dbReference type="Proteomes" id="UP000033647"/>
    </source>
</evidence>
<sequence length="180" mass="19044">MPSTQTGQLLATRVNDATTKASTAQERRKAKIASLMAVARVQKATRDNKPGPGPLNRAIKALEKATAGSAVGMPPPPVTGKRATRSADKNGRRDSAVDGNFEALTEVAGKRKTAVKQRQSFAMARRTWTMLEASTTGTVADRVVSRAVLKAENEARDAALRQSVGGLETGAFIQNSGRVT</sequence>
<reference evidence="2 3" key="1">
    <citation type="submission" date="2015-03" db="EMBL/GenBank/DDBJ databases">
        <title>RNA-seq based gene annotation and comparative genomics of four Zymoseptoria species reveal species-specific pathogenicity related genes and transposable element activity.</title>
        <authorList>
            <person name="Grandaubert J."/>
            <person name="Bhattacharyya A."/>
            <person name="Stukenbrock E.H."/>
        </authorList>
    </citation>
    <scope>NUCLEOTIDE SEQUENCE [LARGE SCALE GENOMIC DNA]</scope>
    <source>
        <strain evidence="2 3">Zb18110</strain>
    </source>
</reference>
<accession>A0A0F4GPT2</accession>
<dbReference type="OrthoDB" id="10399155at2759"/>
<feature type="compositionally biased region" description="Polar residues" evidence="1">
    <location>
        <begin position="1"/>
        <end position="24"/>
    </location>
</feature>
<dbReference type="AlphaFoldDB" id="A0A0F4GPT2"/>
<evidence type="ECO:0000313" key="2">
    <source>
        <dbReference type="EMBL" id="KJX98220.1"/>
    </source>
</evidence>
<proteinExistence type="predicted"/>
<evidence type="ECO:0000256" key="1">
    <source>
        <dbReference type="SAM" id="MobiDB-lite"/>
    </source>
</evidence>
<feature type="region of interest" description="Disordered" evidence="1">
    <location>
        <begin position="67"/>
        <end position="95"/>
    </location>
</feature>
<name>A0A0F4GPT2_9PEZI</name>
<protein>
    <submittedName>
        <fullName evidence="2">Uncharacterized protein</fullName>
    </submittedName>
</protein>
<dbReference type="Proteomes" id="UP000033647">
    <property type="component" value="Unassembled WGS sequence"/>
</dbReference>
<feature type="compositionally biased region" description="Basic and acidic residues" evidence="1">
    <location>
        <begin position="85"/>
        <end position="95"/>
    </location>
</feature>
<feature type="region of interest" description="Disordered" evidence="1">
    <location>
        <begin position="1"/>
        <end position="27"/>
    </location>
</feature>
<dbReference type="EMBL" id="LAFY01000418">
    <property type="protein sequence ID" value="KJX98220.1"/>
    <property type="molecule type" value="Genomic_DNA"/>
</dbReference>
<organism evidence="2 3">
    <name type="scientific">Zymoseptoria brevis</name>
    <dbReference type="NCBI Taxonomy" id="1047168"/>
    <lineage>
        <taxon>Eukaryota</taxon>
        <taxon>Fungi</taxon>
        <taxon>Dikarya</taxon>
        <taxon>Ascomycota</taxon>
        <taxon>Pezizomycotina</taxon>
        <taxon>Dothideomycetes</taxon>
        <taxon>Dothideomycetidae</taxon>
        <taxon>Mycosphaerellales</taxon>
        <taxon>Mycosphaerellaceae</taxon>
        <taxon>Zymoseptoria</taxon>
    </lineage>
</organism>
<keyword evidence="3" id="KW-1185">Reference proteome</keyword>
<gene>
    <name evidence="2" type="ORF">TI39_contig426g00006</name>
</gene>
<comment type="caution">
    <text evidence="2">The sequence shown here is derived from an EMBL/GenBank/DDBJ whole genome shotgun (WGS) entry which is preliminary data.</text>
</comment>